<protein>
    <submittedName>
        <fullName evidence="2">Glycosyltransferase</fullName>
    </submittedName>
</protein>
<evidence type="ECO:0000259" key="1">
    <source>
        <dbReference type="Pfam" id="PF00535"/>
    </source>
</evidence>
<dbReference type="InterPro" id="IPR001173">
    <property type="entry name" value="Glyco_trans_2-like"/>
</dbReference>
<dbReference type="InterPro" id="IPR029044">
    <property type="entry name" value="Nucleotide-diphossugar_trans"/>
</dbReference>
<dbReference type="RefSeq" id="WP_161817394.1">
    <property type="nucleotide sequence ID" value="NZ_JAACJS010000002.1"/>
</dbReference>
<accession>A0ABW9ZPS3</accession>
<dbReference type="PANTHER" id="PTHR43685">
    <property type="entry name" value="GLYCOSYLTRANSFERASE"/>
    <property type="match status" value="1"/>
</dbReference>
<reference evidence="2 3" key="1">
    <citation type="submission" date="2020-01" db="EMBL/GenBank/DDBJ databases">
        <title>Genome analysis.</title>
        <authorList>
            <person name="Wu S."/>
            <person name="Wang G."/>
        </authorList>
    </citation>
    <scope>NUCLEOTIDE SEQUENCE [LARGE SCALE GENOMIC DNA]</scope>
    <source>
        <strain evidence="2 3">SYL130</strain>
    </source>
</reference>
<dbReference type="Gene3D" id="3.90.550.10">
    <property type="entry name" value="Spore Coat Polysaccharide Biosynthesis Protein SpsA, Chain A"/>
    <property type="match status" value="1"/>
</dbReference>
<evidence type="ECO:0000313" key="2">
    <source>
        <dbReference type="EMBL" id="NCI49097.1"/>
    </source>
</evidence>
<dbReference type="Proteomes" id="UP000753802">
    <property type="component" value="Unassembled WGS sequence"/>
</dbReference>
<dbReference type="PANTHER" id="PTHR43685:SF2">
    <property type="entry name" value="GLYCOSYLTRANSFERASE 2-LIKE DOMAIN-CONTAINING PROTEIN"/>
    <property type="match status" value="1"/>
</dbReference>
<dbReference type="Pfam" id="PF00535">
    <property type="entry name" value="Glycos_transf_2"/>
    <property type="match status" value="1"/>
</dbReference>
<evidence type="ECO:0000313" key="3">
    <source>
        <dbReference type="Proteomes" id="UP000753802"/>
    </source>
</evidence>
<keyword evidence="3" id="KW-1185">Reference proteome</keyword>
<dbReference type="EMBL" id="JAACJS010000002">
    <property type="protein sequence ID" value="NCI49097.1"/>
    <property type="molecule type" value="Genomic_DNA"/>
</dbReference>
<gene>
    <name evidence="2" type="ORF">GWC95_04130</name>
</gene>
<proteinExistence type="predicted"/>
<organism evidence="2 3">
    <name type="scientific">Sediminibacterium roseum</name>
    <dbReference type="NCBI Taxonomy" id="1978412"/>
    <lineage>
        <taxon>Bacteria</taxon>
        <taxon>Pseudomonadati</taxon>
        <taxon>Bacteroidota</taxon>
        <taxon>Chitinophagia</taxon>
        <taxon>Chitinophagales</taxon>
        <taxon>Chitinophagaceae</taxon>
        <taxon>Sediminibacterium</taxon>
    </lineage>
</organism>
<dbReference type="InterPro" id="IPR050834">
    <property type="entry name" value="Glycosyltransf_2"/>
</dbReference>
<comment type="caution">
    <text evidence="2">The sequence shown here is derived from an EMBL/GenBank/DDBJ whole genome shotgun (WGS) entry which is preliminary data.</text>
</comment>
<feature type="domain" description="Glycosyltransferase 2-like" evidence="1">
    <location>
        <begin position="8"/>
        <end position="131"/>
    </location>
</feature>
<name>A0ABW9ZPS3_9BACT</name>
<sequence length="299" mass="33612">MMKEPLVSVVIPTYNHAQFIGNAIQSVLDQKYQNFEVIVVDNHSTDQTNEVLQAFGNAVRMIKVHNNGVIAVSRNAGIRAAQGSVVAFLDSDDCWTADKLHRCIEKIDVGADIVFHDMAIEGERSFYHQRRLKGRKMLSPVLTDLLVNGNAIINSTVVVKKDLLEQIGYISEDAEMVAAEDFNTWIRIAAVTESFVYLPVILGSYRIHSSGMSRKDMSQPMKKATAAFMDRLSGKQRNKAEARIGYAHVRSLFVNGKAARVSMTELMFIVRHGPWAMKIKSLYMMLNRLRHKEAVKKGK</sequence>
<dbReference type="SUPFAM" id="SSF53448">
    <property type="entry name" value="Nucleotide-diphospho-sugar transferases"/>
    <property type="match status" value="1"/>
</dbReference>